<gene>
    <name evidence="1" type="ORF">B9Q04_16990</name>
</gene>
<proteinExistence type="predicted"/>
<organism evidence="1 2">
    <name type="scientific">Candidatus Marsarchaeota G2 archaeon BE_D</name>
    <dbReference type="NCBI Taxonomy" id="1978158"/>
    <lineage>
        <taxon>Archaea</taxon>
        <taxon>Candidatus Marsarchaeota</taxon>
        <taxon>Candidatus Marsarchaeota group 2</taxon>
    </lineage>
</organism>
<accession>A0A2R6C5R5</accession>
<reference evidence="1 2" key="1">
    <citation type="submission" date="2017-04" db="EMBL/GenBank/DDBJ databases">
        <title>Novel microbial lineages endemic to geothermal iron-oxide mats fill important gaps in the evolutionary history of Archaea.</title>
        <authorList>
            <person name="Jay Z.J."/>
            <person name="Beam J.P."/>
            <person name="Dlakic M."/>
            <person name="Rusch D.B."/>
            <person name="Kozubal M.A."/>
            <person name="Inskeep W.P."/>
        </authorList>
    </citation>
    <scope>NUCLEOTIDE SEQUENCE [LARGE SCALE GENOMIC DNA]</scope>
    <source>
        <strain evidence="1">BE_D</strain>
    </source>
</reference>
<dbReference type="AlphaFoldDB" id="A0A2R6C5R5"/>
<sequence length="110" mass="12300">MVVLNPLWADATLYNQNAYIYLRVYCVRMSSGSEKEEEEISEGLFAGLIEALSDKHSQLDVRLQNVVVRMPGSRLGVELNGVITLAVHMRDLSDEEKQAHIARNVAALKT</sequence>
<protein>
    <submittedName>
        <fullName evidence="1">Uncharacterized protein</fullName>
    </submittedName>
</protein>
<name>A0A2R6C5R5_9ARCH</name>
<dbReference type="Proteomes" id="UP000242015">
    <property type="component" value="Unassembled WGS sequence"/>
</dbReference>
<evidence type="ECO:0000313" key="2">
    <source>
        <dbReference type="Proteomes" id="UP000242015"/>
    </source>
</evidence>
<evidence type="ECO:0000313" key="1">
    <source>
        <dbReference type="EMBL" id="PSO06255.1"/>
    </source>
</evidence>
<dbReference type="EMBL" id="NEXF01000547">
    <property type="protein sequence ID" value="PSO06255.1"/>
    <property type="molecule type" value="Genomic_DNA"/>
</dbReference>
<comment type="caution">
    <text evidence="1">The sequence shown here is derived from an EMBL/GenBank/DDBJ whole genome shotgun (WGS) entry which is preliminary data.</text>
</comment>